<dbReference type="SMART" id="SM00862">
    <property type="entry name" value="Trans_reg_C"/>
    <property type="match status" value="1"/>
</dbReference>
<dbReference type="InterPro" id="IPR005158">
    <property type="entry name" value="BTAD"/>
</dbReference>
<dbReference type="InterPro" id="IPR027417">
    <property type="entry name" value="P-loop_NTPase"/>
</dbReference>
<gene>
    <name evidence="9" type="ORF">K9S39_23095</name>
</gene>
<evidence type="ECO:0000313" key="10">
    <source>
        <dbReference type="Proteomes" id="UP000830115"/>
    </source>
</evidence>
<evidence type="ECO:0000256" key="1">
    <source>
        <dbReference type="ARBA" id="ARBA00005820"/>
    </source>
</evidence>
<dbReference type="SUPFAM" id="SSF48452">
    <property type="entry name" value="TPR-like"/>
    <property type="match status" value="1"/>
</dbReference>
<dbReference type="InterPro" id="IPR036388">
    <property type="entry name" value="WH-like_DNA-bd_sf"/>
</dbReference>
<protein>
    <submittedName>
        <fullName evidence="9">Winged helix-turn-helix domain-containing protein</fullName>
    </submittedName>
</protein>
<evidence type="ECO:0000256" key="6">
    <source>
        <dbReference type="PROSITE-ProRule" id="PRU01091"/>
    </source>
</evidence>
<feature type="region of interest" description="Disordered" evidence="7">
    <location>
        <begin position="250"/>
        <end position="277"/>
    </location>
</feature>
<dbReference type="InterPro" id="IPR011990">
    <property type="entry name" value="TPR-like_helical_dom_sf"/>
</dbReference>
<evidence type="ECO:0000256" key="3">
    <source>
        <dbReference type="ARBA" id="ARBA00023015"/>
    </source>
</evidence>
<dbReference type="Pfam" id="PF03704">
    <property type="entry name" value="BTAD"/>
    <property type="match status" value="1"/>
</dbReference>
<dbReference type="PROSITE" id="PS51755">
    <property type="entry name" value="OMPR_PHOB"/>
    <property type="match status" value="1"/>
</dbReference>
<keyword evidence="10" id="KW-1185">Reference proteome</keyword>
<name>A0ABY4MD75_9ACTN</name>
<dbReference type="Proteomes" id="UP000830115">
    <property type="component" value="Chromosome"/>
</dbReference>
<comment type="similarity">
    <text evidence="1">Belongs to the AfsR/DnrI/RedD regulatory family.</text>
</comment>
<dbReference type="InterPro" id="IPR016032">
    <property type="entry name" value="Sig_transdc_resp-reg_C-effctor"/>
</dbReference>
<dbReference type="SUPFAM" id="SSF52540">
    <property type="entry name" value="P-loop containing nucleoside triphosphate hydrolases"/>
    <property type="match status" value="1"/>
</dbReference>
<dbReference type="RefSeq" id="WP_248865232.1">
    <property type="nucleotide sequence ID" value="NZ_CP086322.1"/>
</dbReference>
<dbReference type="CDD" id="cd15831">
    <property type="entry name" value="BTAD"/>
    <property type="match status" value="1"/>
</dbReference>
<keyword evidence="5" id="KW-0804">Transcription</keyword>
<organism evidence="9 10">
    <name type="scientific">Streptomyces halobius</name>
    <dbReference type="NCBI Taxonomy" id="2879846"/>
    <lineage>
        <taxon>Bacteria</taxon>
        <taxon>Bacillati</taxon>
        <taxon>Actinomycetota</taxon>
        <taxon>Actinomycetes</taxon>
        <taxon>Kitasatosporales</taxon>
        <taxon>Streptomycetaceae</taxon>
        <taxon>Streptomyces</taxon>
    </lineage>
</organism>
<dbReference type="Gene3D" id="1.25.40.10">
    <property type="entry name" value="Tetratricopeptide repeat domain"/>
    <property type="match status" value="1"/>
</dbReference>
<proteinExistence type="inferred from homology"/>
<evidence type="ECO:0000313" key="9">
    <source>
        <dbReference type="EMBL" id="UQA94360.1"/>
    </source>
</evidence>
<accession>A0ABY4MD75</accession>
<dbReference type="PANTHER" id="PTHR35807:SF1">
    <property type="entry name" value="TRANSCRIPTIONAL REGULATOR REDD"/>
    <property type="match status" value="1"/>
</dbReference>
<dbReference type="Gene3D" id="1.10.10.10">
    <property type="entry name" value="Winged helix-like DNA-binding domain superfamily/Winged helix DNA-binding domain"/>
    <property type="match status" value="1"/>
</dbReference>
<dbReference type="Pfam" id="PF13191">
    <property type="entry name" value="AAA_16"/>
    <property type="match status" value="1"/>
</dbReference>
<dbReference type="InterPro" id="IPR051677">
    <property type="entry name" value="AfsR-DnrI-RedD_regulator"/>
</dbReference>
<dbReference type="PRINTS" id="PR00364">
    <property type="entry name" value="DISEASERSIST"/>
</dbReference>
<evidence type="ECO:0000259" key="8">
    <source>
        <dbReference type="PROSITE" id="PS51755"/>
    </source>
</evidence>
<dbReference type="SMART" id="SM01043">
    <property type="entry name" value="BTAD"/>
    <property type="match status" value="1"/>
</dbReference>
<sequence>MEFSLLGPIAVTTGSGELSLGPAKRRSVLALLLLQPNTTVPLEQLIDSLWEDEPPEHARTVVQGHVSRLRATLAEGGANGYGIELTTHGSAYLLRLPEELIDAHRFGELVTLARPEQAPGDAVPLLREALGLWRGPALTGTVTSPPFAAAAHALEERRLTAVEALARAHGALGEHEQAAAILYSAAVNHPLREGLIAALMRALFRTGRQSDALEWFHRTRRLLNEELGVDPGERLSGAYEEILRAEAASGRPAGATAGGRSVAGGERRRVPVQGGGAGVGVSPAAGAARVDAAGGVDAGGVDAARGGGVSLGTEGGTAGAREGAGRAGTTPRLLPRPPARFLGREHQLAVLTDALSDRTTGESPLAVVAGPAGVGKTACAVQWAHLHAAAFPDGQLFADLRGFGEGDEAPPTEILRDFLLALGTPPERVPTSAQAASALFRSLVTDRRLLVVLDNARHSAQVRPLLPGGPHCATVVTSRSRLDGLVATDCARPVGLQVLGHEEGAALLGAMLGPERVDEDPAAARELVDLCDGLPLALRAAAAQLTARPRWRLARLTAALRDERRRLALLSAEDTGIAKALRMSVARLSADDARLLSALATSADGHLNASVAAALAGYDPERTQDGLERLAEMHLVDEEATDVYTISTLTQLFARDERGEGRGGDVAK</sequence>
<dbReference type="SUPFAM" id="SSF46894">
    <property type="entry name" value="C-terminal effector domain of the bipartite response regulators"/>
    <property type="match status" value="1"/>
</dbReference>
<feature type="domain" description="OmpR/PhoB-type" evidence="8">
    <location>
        <begin position="1"/>
        <end position="96"/>
    </location>
</feature>
<dbReference type="Gene3D" id="3.40.50.300">
    <property type="entry name" value="P-loop containing nucleotide triphosphate hydrolases"/>
    <property type="match status" value="1"/>
</dbReference>
<dbReference type="Pfam" id="PF00486">
    <property type="entry name" value="Trans_reg_C"/>
    <property type="match status" value="1"/>
</dbReference>
<keyword evidence="2" id="KW-0902">Two-component regulatory system</keyword>
<dbReference type="InterPro" id="IPR001867">
    <property type="entry name" value="OmpR/PhoB-type_DNA-bd"/>
</dbReference>
<evidence type="ECO:0000256" key="5">
    <source>
        <dbReference type="ARBA" id="ARBA00023163"/>
    </source>
</evidence>
<feature type="region of interest" description="Disordered" evidence="7">
    <location>
        <begin position="312"/>
        <end position="333"/>
    </location>
</feature>
<evidence type="ECO:0000256" key="4">
    <source>
        <dbReference type="ARBA" id="ARBA00023125"/>
    </source>
</evidence>
<dbReference type="InterPro" id="IPR041664">
    <property type="entry name" value="AAA_16"/>
</dbReference>
<dbReference type="PANTHER" id="PTHR35807">
    <property type="entry name" value="TRANSCRIPTIONAL REGULATOR REDD-RELATED"/>
    <property type="match status" value="1"/>
</dbReference>
<reference evidence="9" key="1">
    <citation type="submission" date="2021-10" db="EMBL/GenBank/DDBJ databases">
        <title>Streptomyces nigrumlapis sp.nov.,an antimicrobial producing actinobacterium isolated from Black Gobi rocks.</title>
        <authorList>
            <person name="Wen Y."/>
            <person name="Zhang W."/>
            <person name="Liu X.G."/>
        </authorList>
    </citation>
    <scope>NUCLEOTIDE SEQUENCE</scope>
    <source>
        <strain evidence="9">ST13-2-2</strain>
    </source>
</reference>
<evidence type="ECO:0000256" key="7">
    <source>
        <dbReference type="SAM" id="MobiDB-lite"/>
    </source>
</evidence>
<keyword evidence="3" id="KW-0805">Transcription regulation</keyword>
<evidence type="ECO:0000256" key="2">
    <source>
        <dbReference type="ARBA" id="ARBA00023012"/>
    </source>
</evidence>
<dbReference type="EMBL" id="CP086322">
    <property type="protein sequence ID" value="UQA94360.1"/>
    <property type="molecule type" value="Genomic_DNA"/>
</dbReference>
<feature type="DNA-binding region" description="OmpR/PhoB-type" evidence="6">
    <location>
        <begin position="1"/>
        <end position="96"/>
    </location>
</feature>
<keyword evidence="4 6" id="KW-0238">DNA-binding</keyword>